<protein>
    <submittedName>
        <fullName evidence="3">RNA recognition motif. family protein</fullName>
    </submittedName>
</protein>
<dbReference type="AlphaFoldDB" id="B6ACR0"/>
<dbReference type="OrthoDB" id="4726at2759"/>
<dbReference type="eggNOG" id="ENOG502SFD2">
    <property type="taxonomic scope" value="Eukaryota"/>
</dbReference>
<dbReference type="OMA" id="CTIEFEN"/>
<gene>
    <name evidence="3" type="ORF">CMU_016640</name>
</gene>
<evidence type="ECO:0000259" key="2">
    <source>
        <dbReference type="PROSITE" id="PS50102"/>
    </source>
</evidence>
<dbReference type="CDD" id="cd00590">
    <property type="entry name" value="RRM_SF"/>
    <property type="match status" value="2"/>
</dbReference>
<organism evidence="3 4">
    <name type="scientific">Cryptosporidium muris (strain RN66)</name>
    <dbReference type="NCBI Taxonomy" id="441375"/>
    <lineage>
        <taxon>Eukaryota</taxon>
        <taxon>Sar</taxon>
        <taxon>Alveolata</taxon>
        <taxon>Apicomplexa</taxon>
        <taxon>Conoidasida</taxon>
        <taxon>Coccidia</taxon>
        <taxon>Eucoccidiorida</taxon>
        <taxon>Eimeriorina</taxon>
        <taxon>Cryptosporidiidae</taxon>
        <taxon>Cryptosporidium</taxon>
    </lineage>
</organism>
<evidence type="ECO:0000256" key="1">
    <source>
        <dbReference type="PROSITE-ProRule" id="PRU00176"/>
    </source>
</evidence>
<feature type="domain" description="RRM" evidence="2">
    <location>
        <begin position="10"/>
        <end position="86"/>
    </location>
</feature>
<keyword evidence="1" id="KW-0694">RNA-binding</keyword>
<dbReference type="InterPro" id="IPR000504">
    <property type="entry name" value="RRM_dom"/>
</dbReference>
<name>B6ACR0_CRYMR</name>
<evidence type="ECO:0000313" key="3">
    <source>
        <dbReference type="EMBL" id="EEA05914.1"/>
    </source>
</evidence>
<dbReference type="Proteomes" id="UP000001460">
    <property type="component" value="Unassembled WGS sequence"/>
</dbReference>
<dbReference type="SMART" id="SM00360">
    <property type="entry name" value="RRM"/>
    <property type="match status" value="2"/>
</dbReference>
<dbReference type="InterPro" id="IPR035979">
    <property type="entry name" value="RBD_domain_sf"/>
</dbReference>
<feature type="domain" description="RRM" evidence="2">
    <location>
        <begin position="117"/>
        <end position="194"/>
    </location>
</feature>
<sequence length="302" mass="34321">MASEALGLANSIFIKNISPLATEESVCKAFEDLKNEILGVSFHVYPGTSQRFCQVDFKTSSGVTNAMGLNGSTLLGVPMSITVIAPVPIKLNMKYPKISPKSTTQRSANILEERLSRTILVENIPEKFTQNELKIFFSNFGSILDISFEQRQIGDESLRCTIEFENKEEANKVRRQNKDIVLGDRVLRISTPKSMIRNLSQTSDIQYTMSNVMLSSVPVAYQQIKKLQWESKLAKVDEVVKELIDKKLLTKDEDILPKKKLSRSGDSHEKIRPERRDGIEVVNEDIEYRYRRNRSFSRSPPT</sequence>
<accession>B6ACR0</accession>
<dbReference type="Pfam" id="PF00076">
    <property type="entry name" value="RRM_1"/>
    <property type="match status" value="2"/>
</dbReference>
<proteinExistence type="predicted"/>
<dbReference type="Gene3D" id="3.30.70.330">
    <property type="match status" value="2"/>
</dbReference>
<dbReference type="STRING" id="441375.B6ACR0"/>
<dbReference type="GO" id="GO:0003723">
    <property type="term" value="F:RNA binding"/>
    <property type="evidence" value="ECO:0007669"/>
    <property type="project" value="UniProtKB-UniRule"/>
</dbReference>
<keyword evidence="4" id="KW-1185">Reference proteome</keyword>
<dbReference type="InterPro" id="IPR012677">
    <property type="entry name" value="Nucleotide-bd_a/b_plait_sf"/>
</dbReference>
<dbReference type="GeneID" id="6995622"/>
<dbReference type="PROSITE" id="PS50102">
    <property type="entry name" value="RRM"/>
    <property type="match status" value="2"/>
</dbReference>
<reference evidence="3" key="1">
    <citation type="submission" date="2008-06" db="EMBL/GenBank/DDBJ databases">
        <authorList>
            <person name="Lorenzi H."/>
            <person name="Inman J."/>
            <person name="Miller J."/>
            <person name="Schobel S."/>
            <person name="Amedeo P."/>
            <person name="Caler E.V."/>
            <person name="da Silva J."/>
        </authorList>
    </citation>
    <scope>NUCLEOTIDE SEQUENCE [LARGE SCALE GENOMIC DNA]</scope>
    <source>
        <strain evidence="3">RN66</strain>
    </source>
</reference>
<dbReference type="VEuPathDB" id="CryptoDB:CMU_016640"/>
<evidence type="ECO:0000313" key="4">
    <source>
        <dbReference type="Proteomes" id="UP000001460"/>
    </source>
</evidence>
<dbReference type="EMBL" id="DS989728">
    <property type="protein sequence ID" value="EEA05914.1"/>
    <property type="molecule type" value="Genomic_DNA"/>
</dbReference>
<dbReference type="SUPFAM" id="SSF54928">
    <property type="entry name" value="RNA-binding domain, RBD"/>
    <property type="match status" value="1"/>
</dbReference>
<dbReference type="RefSeq" id="XP_002140263.1">
    <property type="nucleotide sequence ID" value="XM_002140227.1"/>
</dbReference>
<dbReference type="PANTHER" id="PTHR32343">
    <property type="entry name" value="SERINE/ARGININE-RICH SPLICING FACTOR"/>
    <property type="match status" value="1"/>
</dbReference>